<dbReference type="GeneID" id="28841271"/>
<dbReference type="PANTHER" id="PTHR33353">
    <property type="entry name" value="PUTATIVE (AFU_ORTHOLOGUE AFUA_1G12560)-RELATED"/>
    <property type="match status" value="1"/>
</dbReference>
<keyword evidence="3" id="KW-0964">Secreted</keyword>
<evidence type="ECO:0000256" key="13">
    <source>
        <dbReference type="ARBA" id="ARBA00023326"/>
    </source>
</evidence>
<keyword evidence="13" id="KW-0624">Polysaccharide degradation</keyword>
<dbReference type="EC" id="1.14.99.56" evidence="16"/>
<dbReference type="Proteomes" id="UP000091956">
    <property type="component" value="Unassembled WGS sequence"/>
</dbReference>
<evidence type="ECO:0000256" key="6">
    <source>
        <dbReference type="ARBA" id="ARBA00023001"/>
    </source>
</evidence>
<dbReference type="Pfam" id="PF03443">
    <property type="entry name" value="AA9"/>
    <property type="match status" value="1"/>
</dbReference>
<dbReference type="RefSeq" id="XP_018128327.1">
    <property type="nucleotide sequence ID" value="XM_018277316.1"/>
</dbReference>
<evidence type="ECO:0000256" key="17">
    <source>
        <dbReference type="SAM" id="SignalP"/>
    </source>
</evidence>
<proteinExistence type="inferred from homology"/>
<keyword evidence="7" id="KW-0560">Oxidoreductase</keyword>
<keyword evidence="10" id="KW-1015">Disulfide bond</keyword>
<reference evidence="20" key="2">
    <citation type="journal article" date="2018" name="Nat. Commun.">
        <title>Extreme sensitivity to ultraviolet light in the fungal pathogen causing white-nose syndrome of bats.</title>
        <authorList>
            <person name="Palmer J.M."/>
            <person name="Drees K.P."/>
            <person name="Foster J.T."/>
            <person name="Lindner D.L."/>
        </authorList>
    </citation>
    <scope>NUCLEOTIDE SEQUENCE [LARGE SCALE GENOMIC DNA]</scope>
    <source>
        <strain evidence="20">UAMH 10579</strain>
    </source>
</reference>
<evidence type="ECO:0000256" key="2">
    <source>
        <dbReference type="ARBA" id="ARBA00004613"/>
    </source>
</evidence>
<keyword evidence="6" id="KW-0136">Cellulose degradation</keyword>
<dbReference type="GO" id="GO:0030245">
    <property type="term" value="P:cellulose catabolic process"/>
    <property type="evidence" value="ECO:0007669"/>
    <property type="project" value="UniProtKB-KW"/>
</dbReference>
<evidence type="ECO:0000256" key="12">
    <source>
        <dbReference type="ARBA" id="ARBA00023277"/>
    </source>
</evidence>
<evidence type="ECO:0000259" key="18">
    <source>
        <dbReference type="Pfam" id="PF03443"/>
    </source>
</evidence>
<accession>A0A1B8GFJ3</accession>
<comment type="catalytic activity">
    <reaction evidence="15">
        <text>[(1-&gt;4)-beta-D-glucosyl]n+m + reduced acceptor + O2 = 4-dehydro-beta-D-glucosyl-[(1-&gt;4)-beta-D-glucosyl]n-1 + [(1-&gt;4)-beta-D-glucosyl]m + acceptor + H2O.</text>
        <dbReference type="EC" id="1.14.99.56"/>
    </reaction>
</comment>
<evidence type="ECO:0000256" key="7">
    <source>
        <dbReference type="ARBA" id="ARBA00023002"/>
    </source>
</evidence>
<comment type="similarity">
    <text evidence="14">Belongs to the polysaccharide monooxygenase AA9 family.</text>
</comment>
<evidence type="ECO:0000256" key="1">
    <source>
        <dbReference type="ARBA" id="ARBA00001973"/>
    </source>
</evidence>
<dbReference type="PANTHER" id="PTHR33353:SF10">
    <property type="entry name" value="ENDO-BETA-1,4-GLUCANASE D"/>
    <property type="match status" value="1"/>
</dbReference>
<evidence type="ECO:0000313" key="20">
    <source>
        <dbReference type="Proteomes" id="UP000091956"/>
    </source>
</evidence>
<protein>
    <recommendedName>
        <fullName evidence="16">lytic cellulose monooxygenase (C4-dehydrogenating)</fullName>
        <ecNumber evidence="16">1.14.99.56</ecNumber>
    </recommendedName>
</protein>
<keyword evidence="9" id="KW-0503">Monooxygenase</keyword>
<evidence type="ECO:0000256" key="4">
    <source>
        <dbReference type="ARBA" id="ARBA00022723"/>
    </source>
</evidence>
<keyword evidence="8" id="KW-0186">Copper</keyword>
<evidence type="ECO:0000256" key="5">
    <source>
        <dbReference type="ARBA" id="ARBA00022729"/>
    </source>
</evidence>
<name>A0A1B8GFJ3_9PEZI</name>
<keyword evidence="4" id="KW-0479">Metal-binding</keyword>
<evidence type="ECO:0000256" key="3">
    <source>
        <dbReference type="ARBA" id="ARBA00022525"/>
    </source>
</evidence>
<evidence type="ECO:0000256" key="16">
    <source>
        <dbReference type="ARBA" id="ARBA00047174"/>
    </source>
</evidence>
<evidence type="ECO:0000256" key="11">
    <source>
        <dbReference type="ARBA" id="ARBA00023180"/>
    </source>
</evidence>
<keyword evidence="11" id="KW-0325">Glycoprotein</keyword>
<dbReference type="EMBL" id="KV460242">
    <property type="protein sequence ID" value="OBT94594.1"/>
    <property type="molecule type" value="Genomic_DNA"/>
</dbReference>
<dbReference type="GO" id="GO:0005576">
    <property type="term" value="C:extracellular region"/>
    <property type="evidence" value="ECO:0007669"/>
    <property type="project" value="UniProtKB-SubCell"/>
</dbReference>
<keyword evidence="12" id="KW-0119">Carbohydrate metabolism</keyword>
<dbReference type="CDD" id="cd21175">
    <property type="entry name" value="LPMO_AA9"/>
    <property type="match status" value="1"/>
</dbReference>
<evidence type="ECO:0000256" key="14">
    <source>
        <dbReference type="ARBA" id="ARBA00044502"/>
    </source>
</evidence>
<evidence type="ECO:0000256" key="10">
    <source>
        <dbReference type="ARBA" id="ARBA00023157"/>
    </source>
</evidence>
<dbReference type="Gene3D" id="2.70.50.70">
    <property type="match status" value="1"/>
</dbReference>
<dbReference type="AlphaFoldDB" id="A0A1B8GFJ3"/>
<evidence type="ECO:0000256" key="15">
    <source>
        <dbReference type="ARBA" id="ARBA00045077"/>
    </source>
</evidence>
<comment type="subcellular location">
    <subcellularLocation>
        <location evidence="2">Secreted</location>
    </subcellularLocation>
</comment>
<dbReference type="InterPro" id="IPR005103">
    <property type="entry name" value="AA9_LPMO"/>
</dbReference>
<feature type="signal peptide" evidence="17">
    <location>
        <begin position="1"/>
        <end position="17"/>
    </location>
</feature>
<dbReference type="InterPro" id="IPR049892">
    <property type="entry name" value="AA9"/>
</dbReference>
<dbReference type="STRING" id="342668.A0A1B8GFJ3"/>
<evidence type="ECO:0000256" key="9">
    <source>
        <dbReference type="ARBA" id="ARBA00023033"/>
    </source>
</evidence>
<sequence>MKLSASLLVVACAIANAHYTFPKLIAGGVTTADWQYVRMTANHFDRSPVTDVNSVDIRCNLDPSLPATQTMPVAAGSQVGFTASPPIFHSGPLQFYMAKVPSGQTAASWDGSGEVWFKIYALGPTITPLSITFPALFMERVYVTIPKSLPSGDYLLRVEHIGLDSAMFPGAEFFVSCAQITVTGGGSGNPGPLVSFPGAYSPTDPGIKYNIWAPFPTSYNLPGPAVWSG</sequence>
<gene>
    <name evidence="19" type="ORF">VE01_07885</name>
</gene>
<feature type="domain" description="Auxiliary Activity family 9 catalytic" evidence="18">
    <location>
        <begin position="18"/>
        <end position="214"/>
    </location>
</feature>
<evidence type="ECO:0000313" key="19">
    <source>
        <dbReference type="EMBL" id="OBT94594.1"/>
    </source>
</evidence>
<feature type="chain" id="PRO_5008608534" description="lytic cellulose monooxygenase (C4-dehydrogenating)" evidence="17">
    <location>
        <begin position="18"/>
        <end position="229"/>
    </location>
</feature>
<reference evidence="19 20" key="1">
    <citation type="submission" date="2016-03" db="EMBL/GenBank/DDBJ databases">
        <title>Comparative genomics of Pseudogymnoascus destructans, the fungus causing white-nose syndrome of bats.</title>
        <authorList>
            <person name="Palmer J.M."/>
            <person name="Drees K.P."/>
            <person name="Foster J.T."/>
            <person name="Lindner D.L."/>
        </authorList>
    </citation>
    <scope>NUCLEOTIDE SEQUENCE [LARGE SCALE GENOMIC DNA]</scope>
    <source>
        <strain evidence="19 20">UAMH 10579</strain>
    </source>
</reference>
<keyword evidence="5 17" id="KW-0732">Signal</keyword>
<dbReference type="GO" id="GO:0004497">
    <property type="term" value="F:monooxygenase activity"/>
    <property type="evidence" value="ECO:0007669"/>
    <property type="project" value="UniProtKB-KW"/>
</dbReference>
<organism evidence="19 20">
    <name type="scientific">Pseudogymnoascus verrucosus</name>
    <dbReference type="NCBI Taxonomy" id="342668"/>
    <lineage>
        <taxon>Eukaryota</taxon>
        <taxon>Fungi</taxon>
        <taxon>Dikarya</taxon>
        <taxon>Ascomycota</taxon>
        <taxon>Pezizomycotina</taxon>
        <taxon>Leotiomycetes</taxon>
        <taxon>Thelebolales</taxon>
        <taxon>Thelebolaceae</taxon>
        <taxon>Pseudogymnoascus</taxon>
    </lineage>
</organism>
<keyword evidence="20" id="KW-1185">Reference proteome</keyword>
<evidence type="ECO:0000256" key="8">
    <source>
        <dbReference type="ARBA" id="ARBA00023008"/>
    </source>
</evidence>
<comment type="cofactor">
    <cofactor evidence="1">
        <name>Cu(2+)</name>
        <dbReference type="ChEBI" id="CHEBI:29036"/>
    </cofactor>
</comment>
<dbReference type="GO" id="GO:0046872">
    <property type="term" value="F:metal ion binding"/>
    <property type="evidence" value="ECO:0007669"/>
    <property type="project" value="UniProtKB-KW"/>
</dbReference>